<sequence>MKQEKAGVREGLVRQKHPYFLRRDSILMKQEKAGVRDGLVRQKHPYFLRRDPILMKQEKAGVRDGFFESPECYEPVVSDCKSELVYTTRAFRSRQRYICGDRRDRKGANKMSMCVHQVKRHFRKCRQKRQQRLDEISQVAVSPSPLHPWC</sequence>
<feature type="non-terminal residue" evidence="1">
    <location>
        <position position="150"/>
    </location>
</feature>
<proteinExistence type="predicted"/>
<evidence type="ECO:0008006" key="3">
    <source>
        <dbReference type="Google" id="ProtNLM"/>
    </source>
</evidence>
<protein>
    <recommendedName>
        <fullName evidence="3">AGC-kinase C-terminal domain-containing protein</fullName>
    </recommendedName>
</protein>
<keyword evidence="2" id="KW-1185">Reference proteome</keyword>
<accession>A0AAV4HU94</accession>
<dbReference type="Proteomes" id="UP000762676">
    <property type="component" value="Unassembled WGS sequence"/>
</dbReference>
<dbReference type="AlphaFoldDB" id="A0AAV4HU94"/>
<comment type="caution">
    <text evidence="1">The sequence shown here is derived from an EMBL/GenBank/DDBJ whole genome shotgun (WGS) entry which is preliminary data.</text>
</comment>
<name>A0AAV4HU94_9GAST</name>
<organism evidence="1 2">
    <name type="scientific">Elysia marginata</name>
    <dbReference type="NCBI Taxonomy" id="1093978"/>
    <lineage>
        <taxon>Eukaryota</taxon>
        <taxon>Metazoa</taxon>
        <taxon>Spiralia</taxon>
        <taxon>Lophotrochozoa</taxon>
        <taxon>Mollusca</taxon>
        <taxon>Gastropoda</taxon>
        <taxon>Heterobranchia</taxon>
        <taxon>Euthyneura</taxon>
        <taxon>Panpulmonata</taxon>
        <taxon>Sacoglossa</taxon>
        <taxon>Placobranchoidea</taxon>
        <taxon>Plakobranchidae</taxon>
        <taxon>Elysia</taxon>
    </lineage>
</organism>
<dbReference type="EMBL" id="BMAT01002155">
    <property type="protein sequence ID" value="GFS00281.1"/>
    <property type="molecule type" value="Genomic_DNA"/>
</dbReference>
<evidence type="ECO:0000313" key="2">
    <source>
        <dbReference type="Proteomes" id="UP000762676"/>
    </source>
</evidence>
<gene>
    <name evidence="1" type="ORF">ElyMa_001067900</name>
</gene>
<evidence type="ECO:0000313" key="1">
    <source>
        <dbReference type="EMBL" id="GFS00281.1"/>
    </source>
</evidence>
<reference evidence="1 2" key="1">
    <citation type="journal article" date="2021" name="Elife">
        <title>Chloroplast acquisition without the gene transfer in kleptoplastic sea slugs, Plakobranchus ocellatus.</title>
        <authorList>
            <person name="Maeda T."/>
            <person name="Takahashi S."/>
            <person name="Yoshida T."/>
            <person name="Shimamura S."/>
            <person name="Takaki Y."/>
            <person name="Nagai Y."/>
            <person name="Toyoda A."/>
            <person name="Suzuki Y."/>
            <person name="Arimoto A."/>
            <person name="Ishii H."/>
            <person name="Satoh N."/>
            <person name="Nishiyama T."/>
            <person name="Hasebe M."/>
            <person name="Maruyama T."/>
            <person name="Minagawa J."/>
            <person name="Obokata J."/>
            <person name="Shigenobu S."/>
        </authorList>
    </citation>
    <scope>NUCLEOTIDE SEQUENCE [LARGE SCALE GENOMIC DNA]</scope>
</reference>